<dbReference type="InterPro" id="IPR029058">
    <property type="entry name" value="AB_hydrolase_fold"/>
</dbReference>
<evidence type="ECO:0000256" key="3">
    <source>
        <dbReference type="ARBA" id="ARBA00016310"/>
    </source>
</evidence>
<reference evidence="11" key="1">
    <citation type="submission" date="2015-08" db="UniProtKB">
        <authorList>
            <consortium name="WormBaseParasite"/>
        </authorList>
    </citation>
    <scope>IDENTIFICATION</scope>
</reference>
<keyword evidence="4 7" id="KW-0645">Protease</keyword>
<evidence type="ECO:0000259" key="8">
    <source>
        <dbReference type="Pfam" id="PF00326"/>
    </source>
</evidence>
<proteinExistence type="inferred from homology"/>
<dbReference type="AlphaFoldDB" id="A0A0K0EB36"/>
<evidence type="ECO:0000256" key="6">
    <source>
        <dbReference type="ARBA" id="ARBA00022825"/>
    </source>
</evidence>
<dbReference type="Gene3D" id="2.130.10.120">
    <property type="entry name" value="Prolyl oligopeptidase, N-terminal domain"/>
    <property type="match status" value="1"/>
</dbReference>
<dbReference type="PANTHER" id="PTHR42881:SF2">
    <property type="entry name" value="PROLYL ENDOPEPTIDASE"/>
    <property type="match status" value="1"/>
</dbReference>
<dbReference type="InterPro" id="IPR023302">
    <property type="entry name" value="Pept_S9A_N"/>
</dbReference>
<dbReference type="GO" id="GO:0070012">
    <property type="term" value="F:oligopeptidase activity"/>
    <property type="evidence" value="ECO:0007669"/>
    <property type="project" value="TreeGrafter"/>
</dbReference>
<dbReference type="SUPFAM" id="SSF53474">
    <property type="entry name" value="alpha/beta-Hydrolases"/>
    <property type="match status" value="1"/>
</dbReference>
<evidence type="ECO:0000313" key="10">
    <source>
        <dbReference type="Proteomes" id="UP000035681"/>
    </source>
</evidence>
<evidence type="ECO:0000256" key="5">
    <source>
        <dbReference type="ARBA" id="ARBA00022801"/>
    </source>
</evidence>
<dbReference type="Gene3D" id="3.40.50.1820">
    <property type="entry name" value="alpha/beta hydrolase"/>
    <property type="match status" value="1"/>
</dbReference>
<dbReference type="Pfam" id="PF02897">
    <property type="entry name" value="Peptidase_S9_N"/>
    <property type="match status" value="1"/>
</dbReference>
<dbReference type="WBParaSite" id="TCONS_00016969.p1">
    <property type="protein sequence ID" value="TCONS_00016969.p1"/>
    <property type="gene ID" value="XLOC_010991"/>
</dbReference>
<keyword evidence="10" id="KW-1185">Reference proteome</keyword>
<dbReference type="WBParaSite" id="SSTP_0000670700.1">
    <property type="protein sequence ID" value="SSTP_0000670700.1"/>
    <property type="gene ID" value="SSTP_0000670700"/>
</dbReference>
<feature type="domain" description="Peptidase S9A N-terminal" evidence="9">
    <location>
        <begin position="54"/>
        <end position="447"/>
    </location>
</feature>
<dbReference type="InterPro" id="IPR002470">
    <property type="entry name" value="Peptidase_S9A"/>
</dbReference>
<evidence type="ECO:0000256" key="1">
    <source>
        <dbReference type="ARBA" id="ARBA00001070"/>
    </source>
</evidence>
<accession>A0A0K0EB36</accession>
<evidence type="ECO:0000313" key="11">
    <source>
        <dbReference type="WBParaSite" id="SSTP_0000670700.1"/>
    </source>
</evidence>
<dbReference type="GO" id="GO:0004252">
    <property type="term" value="F:serine-type endopeptidase activity"/>
    <property type="evidence" value="ECO:0007669"/>
    <property type="project" value="UniProtKB-UniRule"/>
</dbReference>
<evidence type="ECO:0000256" key="7">
    <source>
        <dbReference type="RuleBase" id="RU368024"/>
    </source>
</evidence>
<name>A0A0K0EB36_STRER</name>
<feature type="domain" description="Peptidase S9 prolyl oligopeptidase catalytic" evidence="8">
    <location>
        <begin position="533"/>
        <end position="699"/>
    </location>
</feature>
<comment type="catalytic activity">
    <reaction evidence="1">
        <text>Hydrolysis of Pro-|-Xaa &gt;&gt; Ala-|-Xaa in oligopeptides.</text>
        <dbReference type="EC" id="3.4.21.26"/>
    </reaction>
</comment>
<evidence type="ECO:0000259" key="9">
    <source>
        <dbReference type="Pfam" id="PF02897"/>
    </source>
</evidence>
<dbReference type="InterPro" id="IPR001375">
    <property type="entry name" value="Peptidase_S9_cat"/>
</dbReference>
<dbReference type="GO" id="GO:0005829">
    <property type="term" value="C:cytosol"/>
    <property type="evidence" value="ECO:0007669"/>
    <property type="project" value="TreeGrafter"/>
</dbReference>
<dbReference type="PANTHER" id="PTHR42881">
    <property type="entry name" value="PROLYL ENDOPEPTIDASE"/>
    <property type="match status" value="1"/>
</dbReference>
<dbReference type="GO" id="GO:0006508">
    <property type="term" value="P:proteolysis"/>
    <property type="evidence" value="ECO:0007669"/>
    <property type="project" value="UniProtKB-KW"/>
</dbReference>
<organism evidence="11">
    <name type="scientific">Strongyloides stercoralis</name>
    <name type="common">Threadworm</name>
    <dbReference type="NCBI Taxonomy" id="6248"/>
    <lineage>
        <taxon>Eukaryota</taxon>
        <taxon>Metazoa</taxon>
        <taxon>Ecdysozoa</taxon>
        <taxon>Nematoda</taxon>
        <taxon>Chromadorea</taxon>
        <taxon>Rhabditida</taxon>
        <taxon>Tylenchina</taxon>
        <taxon>Panagrolaimomorpha</taxon>
        <taxon>Strongyloidoidea</taxon>
        <taxon>Strongyloididae</taxon>
        <taxon>Strongyloides</taxon>
    </lineage>
</organism>
<dbReference type="SUPFAM" id="SSF50993">
    <property type="entry name" value="Peptidase/esterase 'gauge' domain"/>
    <property type="match status" value="1"/>
</dbReference>
<dbReference type="PRINTS" id="PR00862">
    <property type="entry name" value="PROLIGOPTASE"/>
</dbReference>
<protein>
    <recommendedName>
        <fullName evidence="3 7">Prolyl endopeptidase</fullName>
        <ecNumber evidence="7">3.4.21.-</ecNumber>
    </recommendedName>
</protein>
<dbReference type="InterPro" id="IPR051167">
    <property type="entry name" value="Prolyl_oligopep/macrocyclase"/>
</dbReference>
<dbReference type="Pfam" id="PF00326">
    <property type="entry name" value="Peptidase_S9"/>
    <property type="match status" value="1"/>
</dbReference>
<keyword evidence="6 7" id="KW-0720">Serine protease</keyword>
<evidence type="ECO:0000256" key="4">
    <source>
        <dbReference type="ARBA" id="ARBA00022670"/>
    </source>
</evidence>
<sequence length="755" mass="88931">MTKKKLLVGISILLTFLNVFISHVYCLKGGKNQLKNYVDPKSYPYCEKNYTYRNKKTFGVKTNDLYRYLEDLNNTKTKTFMIQLNLIFNNFMDNSKYTNEIRSKFLGYNKYLEHDLLMEVGDYYYYYSRNSLHFQSILKRMNKNIKNVTEFINLDMIDVRKQSEIKSMAISQKKDILAYEVVGRFEYSQIKFKYTNGQDMNDTLTINSITEYAFVLEDQGIIYSRYPHYTLLDGIVYPERKEHALYYHKFGTSQERDVLIYDVGDKPELEITAKLANSQKYLFVKIYNTKTDYSELYYYNLEKVNDFNGKIKLQRLISGFDAYYEIYDSFSKYVIIYSNSKSINGIARVEIPEEPNSKVKIHKFVEERENVHIKNIIPVGEKYIVLNCYENPDSFLEIYDKHRSRFITRLEVGKGIIVNGQGSIDSYHFYYSFNSVFIPSAIYKIDLSFINVSDTSNLKPVKLFQSEIQNVNPDDFVLKTVFFKSKDRKTIPMLMIYKKTMKKNKKNPVIVEAYGDLSASWHPQNSLIKLVFIKHFDGIWCIPGIRGGRYFSKKWHLDGIQRKRKNSFNDFIWGIKHLIKYGYTNPKKIAIYGYNEGGLLTAYVSQKKPKLIGAVVSKSPLLDAIRFDKIAPRGKQLKNIYGDPKNRKDFKFLYSISPYHQLKIKKYSARQWPSTLIMSTYGFEVYGVQHTTKYLAKLYQLFRENRKFGQTNPVLGNIIYIAAPDDRELTGDQIMDEHFRMINFLTQTLDLKWKN</sequence>
<dbReference type="Proteomes" id="UP000035681">
    <property type="component" value="Unplaced"/>
</dbReference>
<dbReference type="EC" id="3.4.21.-" evidence="7"/>
<comment type="similarity">
    <text evidence="2 7">Belongs to the peptidase S9A family.</text>
</comment>
<keyword evidence="5 7" id="KW-0378">Hydrolase</keyword>
<evidence type="ECO:0000256" key="2">
    <source>
        <dbReference type="ARBA" id="ARBA00005228"/>
    </source>
</evidence>